<dbReference type="AlphaFoldDB" id="A0A9P0MF61"/>
<organism evidence="1 2">
    <name type="scientific">Acanthoscelides obtectus</name>
    <name type="common">Bean weevil</name>
    <name type="synonym">Bruchus obtectus</name>
    <dbReference type="NCBI Taxonomy" id="200917"/>
    <lineage>
        <taxon>Eukaryota</taxon>
        <taxon>Metazoa</taxon>
        <taxon>Ecdysozoa</taxon>
        <taxon>Arthropoda</taxon>
        <taxon>Hexapoda</taxon>
        <taxon>Insecta</taxon>
        <taxon>Pterygota</taxon>
        <taxon>Neoptera</taxon>
        <taxon>Endopterygota</taxon>
        <taxon>Coleoptera</taxon>
        <taxon>Polyphaga</taxon>
        <taxon>Cucujiformia</taxon>
        <taxon>Chrysomeloidea</taxon>
        <taxon>Chrysomelidae</taxon>
        <taxon>Bruchinae</taxon>
        <taxon>Bruchini</taxon>
        <taxon>Acanthoscelides</taxon>
    </lineage>
</organism>
<name>A0A9P0MF61_ACAOB</name>
<comment type="caution">
    <text evidence="1">The sequence shown here is derived from an EMBL/GenBank/DDBJ whole genome shotgun (WGS) entry which is preliminary data.</text>
</comment>
<dbReference type="OrthoDB" id="6743133at2759"/>
<proteinExistence type="predicted"/>
<evidence type="ECO:0000313" key="2">
    <source>
        <dbReference type="Proteomes" id="UP001152888"/>
    </source>
</evidence>
<dbReference type="Proteomes" id="UP001152888">
    <property type="component" value="Unassembled WGS sequence"/>
</dbReference>
<protein>
    <submittedName>
        <fullName evidence="1">Uncharacterized protein</fullName>
    </submittedName>
</protein>
<dbReference type="EMBL" id="CAKOFQ010008078">
    <property type="protein sequence ID" value="CAH2011509.1"/>
    <property type="molecule type" value="Genomic_DNA"/>
</dbReference>
<accession>A0A9P0MF61</accession>
<sequence>MDETYIHRSHTYEKSWSDNTNEFLHRLVLKGQRFITVHTGSENGFVEHAYLKFKSTSGEILSTCKQKVYEKSKSFHNLRLLIN</sequence>
<gene>
    <name evidence="1" type="ORF">ACAOBT_LOCUS32207</name>
</gene>
<evidence type="ECO:0000313" key="1">
    <source>
        <dbReference type="EMBL" id="CAH2011509.1"/>
    </source>
</evidence>
<keyword evidence="2" id="KW-1185">Reference proteome</keyword>
<reference evidence="1" key="1">
    <citation type="submission" date="2022-03" db="EMBL/GenBank/DDBJ databases">
        <authorList>
            <person name="Sayadi A."/>
        </authorList>
    </citation>
    <scope>NUCLEOTIDE SEQUENCE</scope>
</reference>